<evidence type="ECO:0000313" key="2">
    <source>
        <dbReference type="Proteomes" id="UP000196581"/>
    </source>
</evidence>
<dbReference type="PROSITE" id="PS51257">
    <property type="entry name" value="PROKAR_LIPOPROTEIN"/>
    <property type="match status" value="1"/>
</dbReference>
<dbReference type="PANTHER" id="PTHR35340:SF6">
    <property type="entry name" value="ASST-DOMAIN-CONTAINING PROTEIN"/>
    <property type="match status" value="1"/>
</dbReference>
<keyword evidence="2" id="KW-1185">Reference proteome</keyword>
<evidence type="ECO:0000313" key="1">
    <source>
        <dbReference type="EMBL" id="SLM93048.1"/>
    </source>
</evidence>
<reference evidence="2" key="1">
    <citation type="submission" date="2017-02" db="EMBL/GenBank/DDBJ databases">
        <authorList>
            <person name="Dridi B."/>
        </authorList>
    </citation>
    <scope>NUCLEOTIDE SEQUENCE [LARGE SCALE GENOMIC DNA]</scope>
    <source>
        <strain evidence="2">B Co 03.10</strain>
    </source>
</reference>
<gene>
    <name evidence="1" type="ORF">FM105_03490</name>
</gene>
<dbReference type="InterPro" id="IPR039535">
    <property type="entry name" value="ASST-like"/>
</dbReference>
<organism evidence="1 2">
    <name type="scientific">Brevibacterium yomogidense</name>
    <dbReference type="NCBI Taxonomy" id="946573"/>
    <lineage>
        <taxon>Bacteria</taxon>
        <taxon>Bacillati</taxon>
        <taxon>Actinomycetota</taxon>
        <taxon>Actinomycetes</taxon>
        <taxon>Micrococcales</taxon>
        <taxon>Brevibacteriaceae</taxon>
        <taxon>Brevibacterium</taxon>
    </lineage>
</organism>
<dbReference type="InterPro" id="IPR053143">
    <property type="entry name" value="Arylsulfate_ST"/>
</dbReference>
<dbReference type="PANTHER" id="PTHR35340">
    <property type="entry name" value="PQQ ENZYME REPEAT PROTEIN-RELATED"/>
    <property type="match status" value="1"/>
</dbReference>
<dbReference type="RefSeq" id="WP_087004795.1">
    <property type="nucleotide sequence ID" value="NZ_FWFF01000003.1"/>
</dbReference>
<protein>
    <submittedName>
        <fullName evidence="1">Uncharacterized protein</fullName>
    </submittedName>
</protein>
<accession>A0A1X6X2X1</accession>
<dbReference type="EMBL" id="FWFF01000003">
    <property type="protein sequence ID" value="SLM93048.1"/>
    <property type="molecule type" value="Genomic_DNA"/>
</dbReference>
<dbReference type="Proteomes" id="UP000196581">
    <property type="component" value="Unassembled WGS sequence"/>
</dbReference>
<sequence length="493" mass="53707">MSANRRVRRGAAVLSAAVLVGVVGCSNGGGDDADEVELTEYESTDLTAPPIDLDSTDDDRSDEYFFVGPKSQETGLWSGKLIVDEDGEPVWIQEDEESEGSSEPTAGWDMRVQEYEGEKVLTWWEGIVDTPLAEGEVVVVDDSYEEIARVGMGNDLPHRMVDLHETTITDEGTMLLMAYVPKQADLTEIGGESDGWVWDGVVQEVDIETGEVLLDWSSLDHIPVTDSEREFEDDAGTEDKPYDYFHGNSVSVDDDGSLLVDARNTHAFYNVDRESGGVNWTLGGKSTDFEADDDLYFAWQHDVERSPDGTITLFDNQSSPTLGDSSRGMKIDVDTDEMTAELVQEFLPPVPRIAANQGSYQELEDGRVVIGWGALPSFTEYSADGEVLRDGTVGADSNYRAYLSEWEATPTEPPAADMTTEDDQTTVYASWNGATEVAQWRVLGGPDAGARAELATAERAGFETPIPLPEDADSVVVEALDEDGEVLGSTTAD</sequence>
<name>A0A1X6X2X1_9MICO</name>
<dbReference type="Pfam" id="PF14269">
    <property type="entry name" value="Arylsulfotran_2"/>
    <property type="match status" value="1"/>
</dbReference>
<proteinExistence type="predicted"/>
<dbReference type="AlphaFoldDB" id="A0A1X6X2X1"/>